<evidence type="ECO:0000313" key="1">
    <source>
        <dbReference type="EMBL" id="KAH7671333.1"/>
    </source>
</evidence>
<name>A0ACB7VCK8_DIOAL</name>
<sequence>MGKGRRRSILKFTSLFFRLRNTTLSSSQPSSWPCPSCMNPRTNSFHAFDHEDQENVPKSPMNNSIYHDSNSTYSCFTNTSEDNSESFSTMSENQWEESLEAAIHALKSKRLFFRPGISTSLILEKTIGDEEVRRFPEESITMVMNSKDPVRDFRTSMEEMMVAHVIEDWKSFGELLLWYLNVNEISTHGFILEAFFELVVGFASSFPSSSYVPCPTQTP</sequence>
<evidence type="ECO:0000313" key="2">
    <source>
        <dbReference type="Proteomes" id="UP000827976"/>
    </source>
</evidence>
<keyword evidence="2" id="KW-1185">Reference proteome</keyword>
<proteinExistence type="predicted"/>
<organism evidence="1 2">
    <name type="scientific">Dioscorea alata</name>
    <name type="common">Purple yam</name>
    <dbReference type="NCBI Taxonomy" id="55571"/>
    <lineage>
        <taxon>Eukaryota</taxon>
        <taxon>Viridiplantae</taxon>
        <taxon>Streptophyta</taxon>
        <taxon>Embryophyta</taxon>
        <taxon>Tracheophyta</taxon>
        <taxon>Spermatophyta</taxon>
        <taxon>Magnoliopsida</taxon>
        <taxon>Liliopsida</taxon>
        <taxon>Dioscoreales</taxon>
        <taxon>Dioscoreaceae</taxon>
        <taxon>Dioscorea</taxon>
    </lineage>
</organism>
<protein>
    <submittedName>
        <fullName evidence="1">Ovate protein family C-terminal protein</fullName>
    </submittedName>
</protein>
<dbReference type="EMBL" id="CM037020">
    <property type="protein sequence ID" value="KAH7671333.1"/>
    <property type="molecule type" value="Genomic_DNA"/>
</dbReference>
<accession>A0ACB7VCK8</accession>
<gene>
    <name evidence="1" type="ORF">IHE45_10G086200</name>
</gene>
<comment type="caution">
    <text evidence="1">The sequence shown here is derived from an EMBL/GenBank/DDBJ whole genome shotgun (WGS) entry which is preliminary data.</text>
</comment>
<dbReference type="Proteomes" id="UP000827976">
    <property type="component" value="Chromosome 10"/>
</dbReference>
<reference evidence="2" key="1">
    <citation type="journal article" date="2022" name="Nat. Commun.">
        <title>Chromosome evolution and the genetic basis of agronomically important traits in greater yam.</title>
        <authorList>
            <person name="Bredeson J.V."/>
            <person name="Lyons J.B."/>
            <person name="Oniyinde I.O."/>
            <person name="Okereke N.R."/>
            <person name="Kolade O."/>
            <person name="Nnabue I."/>
            <person name="Nwadili C.O."/>
            <person name="Hribova E."/>
            <person name="Parker M."/>
            <person name="Nwogha J."/>
            <person name="Shu S."/>
            <person name="Carlson J."/>
            <person name="Kariba R."/>
            <person name="Muthemba S."/>
            <person name="Knop K."/>
            <person name="Barton G.J."/>
            <person name="Sherwood A.V."/>
            <person name="Lopez-Montes A."/>
            <person name="Asiedu R."/>
            <person name="Jamnadass R."/>
            <person name="Muchugi A."/>
            <person name="Goodstein D."/>
            <person name="Egesi C.N."/>
            <person name="Featherston J."/>
            <person name="Asfaw A."/>
            <person name="Simpson G.G."/>
            <person name="Dolezel J."/>
            <person name="Hendre P.S."/>
            <person name="Van Deynze A."/>
            <person name="Kumar P.L."/>
            <person name="Obidiegwu J.E."/>
            <person name="Bhattacharjee R."/>
            <person name="Rokhsar D.S."/>
        </authorList>
    </citation>
    <scope>NUCLEOTIDE SEQUENCE [LARGE SCALE GENOMIC DNA]</scope>
    <source>
        <strain evidence="2">cv. TDa95/00328</strain>
    </source>
</reference>